<dbReference type="NCBIfam" id="NF041644">
    <property type="entry name" value="CBO0543_fam"/>
    <property type="match status" value="1"/>
</dbReference>
<organism evidence="2 3">
    <name type="scientific">Bacillus lumedeiriae</name>
    <dbReference type="NCBI Taxonomy" id="3058829"/>
    <lineage>
        <taxon>Bacteria</taxon>
        <taxon>Bacillati</taxon>
        <taxon>Bacillota</taxon>
        <taxon>Bacilli</taxon>
        <taxon>Bacillales</taxon>
        <taxon>Bacillaceae</taxon>
        <taxon>Bacillus</taxon>
    </lineage>
</organism>
<evidence type="ECO:0000313" key="2">
    <source>
        <dbReference type="EMBL" id="MFK2826455.1"/>
    </source>
</evidence>
<evidence type="ECO:0000313" key="3">
    <source>
        <dbReference type="Proteomes" id="UP001619911"/>
    </source>
</evidence>
<dbReference type="Proteomes" id="UP001619911">
    <property type="component" value="Unassembled WGS sequence"/>
</dbReference>
<dbReference type="InterPro" id="IPR048147">
    <property type="entry name" value="CBO0543-like"/>
</dbReference>
<evidence type="ECO:0000256" key="1">
    <source>
        <dbReference type="SAM" id="Phobius"/>
    </source>
</evidence>
<keyword evidence="1" id="KW-0472">Membrane</keyword>
<keyword evidence="3" id="KW-1185">Reference proteome</keyword>
<sequence>MNTVKPSKNLNLPPSPKKRFFINIVSYFPAVLTASWLGTYLDLYFSGKGMYEFPLRPFAEIFSINLAFTLFALPFFTGLFLFLMSKMIPWYRGVFVLLLSIGGAAAEKTAEQWGFFRHSDQWHHSYSFFGYLLFLIIIWHVFTWTNRR</sequence>
<proteinExistence type="predicted"/>
<feature type="transmembrane region" description="Helical" evidence="1">
    <location>
        <begin position="61"/>
        <end position="83"/>
    </location>
</feature>
<keyword evidence="1" id="KW-0812">Transmembrane</keyword>
<dbReference type="RefSeq" id="WP_404317791.1">
    <property type="nucleotide sequence ID" value="NZ_JAUIYO010000010.1"/>
</dbReference>
<comment type="caution">
    <text evidence="2">The sequence shown here is derived from an EMBL/GenBank/DDBJ whole genome shotgun (WGS) entry which is preliminary data.</text>
</comment>
<gene>
    <name evidence="2" type="ORF">QYG89_12400</name>
</gene>
<dbReference type="EMBL" id="JAUIYO010000010">
    <property type="protein sequence ID" value="MFK2826455.1"/>
    <property type="molecule type" value="Genomic_DNA"/>
</dbReference>
<keyword evidence="1" id="KW-1133">Transmembrane helix</keyword>
<feature type="transmembrane region" description="Helical" evidence="1">
    <location>
        <begin position="20"/>
        <end position="41"/>
    </location>
</feature>
<accession>A0ABW8IAC5</accession>
<feature type="transmembrane region" description="Helical" evidence="1">
    <location>
        <begin position="126"/>
        <end position="145"/>
    </location>
</feature>
<protein>
    <submittedName>
        <fullName evidence="2">CBO0543 family protein</fullName>
    </submittedName>
</protein>
<feature type="transmembrane region" description="Helical" evidence="1">
    <location>
        <begin position="90"/>
        <end position="106"/>
    </location>
</feature>
<reference evidence="2 3" key="1">
    <citation type="submission" date="2023-07" db="EMBL/GenBank/DDBJ databases">
        <title>Bacillus lucianemedeirus sp. nov, a new species isolated from an immunobiological production facility.</title>
        <authorList>
            <person name="Costa L.V."/>
            <person name="Miranda R.V.S.L."/>
            <person name="Brandao M.L.L."/>
            <person name="Reis C.M.F."/>
            <person name="Frazao A.M."/>
            <person name="Cruz F.V."/>
            <person name="Baio P.V.P."/>
            <person name="Veras J.F.C."/>
            <person name="Ramos J.N."/>
            <person name="Vieira V."/>
        </authorList>
    </citation>
    <scope>NUCLEOTIDE SEQUENCE [LARGE SCALE GENOMIC DNA]</scope>
    <source>
        <strain evidence="2 3">B190/17</strain>
    </source>
</reference>
<name>A0ABW8IAC5_9BACI</name>